<dbReference type="PANTHER" id="PTHR24305:SF161">
    <property type="entry name" value="P450, PUTATIVE (EUROFUNG)-RELATED"/>
    <property type="match status" value="1"/>
</dbReference>
<protein>
    <recommendedName>
        <fullName evidence="9">Cytochrome P450</fullName>
    </recommendedName>
</protein>
<dbReference type="Gene3D" id="1.10.630.10">
    <property type="entry name" value="Cytochrome P450"/>
    <property type="match status" value="1"/>
</dbReference>
<evidence type="ECO:0000256" key="1">
    <source>
        <dbReference type="ARBA" id="ARBA00001971"/>
    </source>
</evidence>
<comment type="caution">
    <text evidence="7">The sequence shown here is derived from an EMBL/GenBank/DDBJ whole genome shotgun (WGS) entry which is preliminary data.</text>
</comment>
<comment type="similarity">
    <text evidence="5">Belongs to the cytochrome P450 family.</text>
</comment>
<keyword evidence="8" id="KW-1185">Reference proteome</keyword>
<dbReference type="PANTHER" id="PTHR24305">
    <property type="entry name" value="CYTOCHROME P450"/>
    <property type="match status" value="1"/>
</dbReference>
<evidence type="ECO:0000256" key="6">
    <source>
        <dbReference type="SAM" id="Phobius"/>
    </source>
</evidence>
<dbReference type="Pfam" id="PF00067">
    <property type="entry name" value="p450"/>
    <property type="match status" value="1"/>
</dbReference>
<dbReference type="AlphaFoldDB" id="A0A9W4UAD7"/>
<evidence type="ECO:0000256" key="4">
    <source>
        <dbReference type="PIRSR" id="PIRSR602401-1"/>
    </source>
</evidence>
<keyword evidence="6" id="KW-0472">Membrane</keyword>
<dbReference type="PRINTS" id="PR00385">
    <property type="entry name" value="P450"/>
</dbReference>
<gene>
    <name evidence="7" type="ORF">PDIGIT_LOCUS5052</name>
</gene>
<dbReference type="GO" id="GO:0004497">
    <property type="term" value="F:monooxygenase activity"/>
    <property type="evidence" value="ECO:0007669"/>
    <property type="project" value="UniProtKB-KW"/>
</dbReference>
<keyword evidence="5" id="KW-0503">Monooxygenase</keyword>
<dbReference type="InterPro" id="IPR001128">
    <property type="entry name" value="Cyt_P450"/>
</dbReference>
<keyword evidence="3 4" id="KW-0408">Iron</keyword>
<evidence type="ECO:0000256" key="2">
    <source>
        <dbReference type="ARBA" id="ARBA00022723"/>
    </source>
</evidence>
<sequence>MDALKTPEPLFLPQFLVLAPRTGMLIAAAFAIVAYSYYKHTQHPLYRFPGPPSAAWSNILHCYYFIQGRQPFKLLELHNKYGGVVRTAPNDLSFNTAGAFRDIYNFRQGHETFIKSDYYDGGVFADRAHSIVSERDPGQHGHMRKYLSHAFSDKSLKAQEPLIDEVVDEFISQIGVHGSKKSGIDIVTWFNLATFDIIGSLAFGETFGGVKSGEVHPWISRIIAAIGKSTLADFFKRFPAFAALFKWSFPKAIEKMLEDTASHENYTIALIDKLSNPSTRPDFLTRMLENRPEDLTDVQIAAHASDFVIAGSETTATTLSCIMYYVLKNPSVYQKVTREIRERFSSYEEINSTAATQLKYLHALALEAMRIYPPLPLALPRVVPKGGDTIDGHFVAEGTIVTANPVAACLSEKNFDAPMEFKPERWLGGNTIDDQEASQPFSMGPRGCLGRNLAWIELSLLLSKIFWVYDVELLNKEVNWLRDSKMAMLWKKPKLMIKTTRRHAAA</sequence>
<feature type="transmembrane region" description="Helical" evidence="6">
    <location>
        <begin position="15"/>
        <end position="38"/>
    </location>
</feature>
<reference evidence="7" key="1">
    <citation type="submission" date="2023-01" db="EMBL/GenBank/DDBJ databases">
        <authorList>
            <person name="Van Ghelder C."/>
            <person name="Rancurel C."/>
        </authorList>
    </citation>
    <scope>NUCLEOTIDE SEQUENCE</scope>
    <source>
        <strain evidence="7">CNCM I-4278</strain>
    </source>
</reference>
<dbReference type="SUPFAM" id="SSF48264">
    <property type="entry name" value="Cytochrome P450"/>
    <property type="match status" value="1"/>
</dbReference>
<dbReference type="InterPro" id="IPR017972">
    <property type="entry name" value="Cyt_P450_CS"/>
</dbReference>
<dbReference type="GO" id="GO:0016705">
    <property type="term" value="F:oxidoreductase activity, acting on paired donors, with incorporation or reduction of molecular oxygen"/>
    <property type="evidence" value="ECO:0007669"/>
    <property type="project" value="InterPro"/>
</dbReference>
<evidence type="ECO:0008006" key="9">
    <source>
        <dbReference type="Google" id="ProtNLM"/>
    </source>
</evidence>
<dbReference type="PROSITE" id="PS00086">
    <property type="entry name" value="CYTOCHROME_P450"/>
    <property type="match status" value="1"/>
</dbReference>
<dbReference type="CDD" id="cd11058">
    <property type="entry name" value="CYP60B-like"/>
    <property type="match status" value="1"/>
</dbReference>
<comment type="cofactor">
    <cofactor evidence="1 4">
        <name>heme</name>
        <dbReference type="ChEBI" id="CHEBI:30413"/>
    </cofactor>
</comment>
<dbReference type="InterPro" id="IPR050121">
    <property type="entry name" value="Cytochrome_P450_monoxygenase"/>
</dbReference>
<dbReference type="EMBL" id="CAOQHR010000003">
    <property type="protein sequence ID" value="CAI6332023.1"/>
    <property type="molecule type" value="Genomic_DNA"/>
</dbReference>
<dbReference type="GO" id="GO:0005506">
    <property type="term" value="F:iron ion binding"/>
    <property type="evidence" value="ECO:0007669"/>
    <property type="project" value="InterPro"/>
</dbReference>
<keyword evidence="6" id="KW-0812">Transmembrane</keyword>
<name>A0A9W4UAD7_9PLEO</name>
<proteinExistence type="inferred from homology"/>
<keyword evidence="5" id="KW-0560">Oxidoreductase</keyword>
<dbReference type="InterPro" id="IPR002401">
    <property type="entry name" value="Cyt_P450_E_grp-I"/>
</dbReference>
<feature type="binding site" description="axial binding residue" evidence="4">
    <location>
        <position position="448"/>
    </location>
    <ligand>
        <name>heme</name>
        <dbReference type="ChEBI" id="CHEBI:30413"/>
    </ligand>
    <ligandPart>
        <name>Fe</name>
        <dbReference type="ChEBI" id="CHEBI:18248"/>
    </ligandPart>
</feature>
<keyword evidence="2 4" id="KW-0479">Metal-binding</keyword>
<evidence type="ECO:0000313" key="7">
    <source>
        <dbReference type="EMBL" id="CAI6332023.1"/>
    </source>
</evidence>
<organism evidence="7 8">
    <name type="scientific">Periconia digitata</name>
    <dbReference type="NCBI Taxonomy" id="1303443"/>
    <lineage>
        <taxon>Eukaryota</taxon>
        <taxon>Fungi</taxon>
        <taxon>Dikarya</taxon>
        <taxon>Ascomycota</taxon>
        <taxon>Pezizomycotina</taxon>
        <taxon>Dothideomycetes</taxon>
        <taxon>Pleosporomycetidae</taxon>
        <taxon>Pleosporales</taxon>
        <taxon>Massarineae</taxon>
        <taxon>Periconiaceae</taxon>
        <taxon>Periconia</taxon>
    </lineage>
</organism>
<dbReference type="PRINTS" id="PR00463">
    <property type="entry name" value="EP450I"/>
</dbReference>
<dbReference type="InterPro" id="IPR036396">
    <property type="entry name" value="Cyt_P450_sf"/>
</dbReference>
<evidence type="ECO:0000256" key="3">
    <source>
        <dbReference type="ARBA" id="ARBA00023004"/>
    </source>
</evidence>
<dbReference type="GO" id="GO:0020037">
    <property type="term" value="F:heme binding"/>
    <property type="evidence" value="ECO:0007669"/>
    <property type="project" value="InterPro"/>
</dbReference>
<evidence type="ECO:0000313" key="8">
    <source>
        <dbReference type="Proteomes" id="UP001152607"/>
    </source>
</evidence>
<dbReference type="Proteomes" id="UP001152607">
    <property type="component" value="Unassembled WGS sequence"/>
</dbReference>
<keyword evidence="4 5" id="KW-0349">Heme</keyword>
<accession>A0A9W4UAD7</accession>
<keyword evidence="6" id="KW-1133">Transmembrane helix</keyword>
<dbReference type="OrthoDB" id="1470350at2759"/>
<evidence type="ECO:0000256" key="5">
    <source>
        <dbReference type="RuleBase" id="RU000461"/>
    </source>
</evidence>